<dbReference type="GO" id="GO:0006065">
    <property type="term" value="P:UDP-glucuronate biosynthetic process"/>
    <property type="evidence" value="ECO:0007669"/>
    <property type="project" value="UniProtKB-UniPathway"/>
</dbReference>
<dbReference type="Pfam" id="PF00984">
    <property type="entry name" value="UDPG_MGDP_dh"/>
    <property type="match status" value="1"/>
</dbReference>
<dbReference type="GO" id="GO:0051287">
    <property type="term" value="F:NAD binding"/>
    <property type="evidence" value="ECO:0007669"/>
    <property type="project" value="InterPro"/>
</dbReference>
<dbReference type="InterPro" id="IPR001732">
    <property type="entry name" value="UDP-Glc/GDP-Man_DH_N"/>
</dbReference>
<evidence type="ECO:0000256" key="3">
    <source>
        <dbReference type="ARBA" id="ARBA00012954"/>
    </source>
</evidence>
<reference evidence="13" key="1">
    <citation type="submission" date="2017-08" db="EMBL/GenBank/DDBJ databases">
        <authorList>
            <person name="Varghese N."/>
            <person name="Submissions S."/>
        </authorList>
    </citation>
    <scope>NUCLEOTIDE SEQUENCE [LARGE SCALE GENOMIC DNA]</scope>
    <source>
        <strain evidence="13">JC22</strain>
    </source>
</reference>
<dbReference type="PIRSF" id="PIRSF500134">
    <property type="entry name" value="UDPglc_DH_bac"/>
    <property type="match status" value="1"/>
</dbReference>
<evidence type="ECO:0000313" key="12">
    <source>
        <dbReference type="EMBL" id="SOB91126.1"/>
    </source>
</evidence>
<dbReference type="PANTHER" id="PTHR43750">
    <property type="entry name" value="UDP-GLUCOSE 6-DEHYDROGENASE TUAD"/>
    <property type="match status" value="1"/>
</dbReference>
<dbReference type="EMBL" id="OBMQ01000001">
    <property type="protein sequence ID" value="SOB91126.1"/>
    <property type="molecule type" value="Genomic_DNA"/>
</dbReference>
<feature type="binding site" evidence="9">
    <location>
        <position position="322"/>
    </location>
    <ligand>
        <name>substrate</name>
    </ligand>
</feature>
<dbReference type="NCBIfam" id="TIGR03026">
    <property type="entry name" value="NDP-sugDHase"/>
    <property type="match status" value="1"/>
</dbReference>
<feature type="domain" description="UDP-glucose/GDP-mannose dehydrogenase C-terminal" evidence="11">
    <location>
        <begin position="315"/>
        <end position="415"/>
    </location>
</feature>
<dbReference type="InterPro" id="IPR036220">
    <property type="entry name" value="UDP-Glc/GDP-Man_DH_C_sf"/>
</dbReference>
<evidence type="ECO:0000256" key="6">
    <source>
        <dbReference type="ARBA" id="ARBA00047473"/>
    </source>
</evidence>
<organism evidence="12 13">
    <name type="scientific">Ureibacillus xyleni</name>
    <dbReference type="NCBI Taxonomy" id="614648"/>
    <lineage>
        <taxon>Bacteria</taxon>
        <taxon>Bacillati</taxon>
        <taxon>Bacillota</taxon>
        <taxon>Bacilli</taxon>
        <taxon>Bacillales</taxon>
        <taxon>Caryophanaceae</taxon>
        <taxon>Ureibacillus</taxon>
    </lineage>
</organism>
<comment type="similarity">
    <text evidence="2 7">Belongs to the UDP-glucose/GDP-mannose dehydrogenase family.</text>
</comment>
<feature type="binding site" evidence="10">
    <location>
        <position position="36"/>
    </location>
    <ligand>
        <name>NAD(+)</name>
        <dbReference type="ChEBI" id="CHEBI:57540"/>
    </ligand>
</feature>
<dbReference type="InterPro" id="IPR014027">
    <property type="entry name" value="UDP-Glc/GDP-Man_DH_C"/>
</dbReference>
<dbReference type="AlphaFoldDB" id="A0A285RAI7"/>
<evidence type="ECO:0000259" key="11">
    <source>
        <dbReference type="SMART" id="SM00984"/>
    </source>
</evidence>
<dbReference type="InterPro" id="IPR036291">
    <property type="entry name" value="NAD(P)-bd_dom_sf"/>
</dbReference>
<feature type="binding site" evidence="10">
    <location>
        <position position="31"/>
    </location>
    <ligand>
        <name>NAD(+)</name>
        <dbReference type="ChEBI" id="CHEBI:57540"/>
    </ligand>
</feature>
<dbReference type="InterPro" id="IPR008927">
    <property type="entry name" value="6-PGluconate_DH-like_C_sf"/>
</dbReference>
<evidence type="ECO:0000256" key="8">
    <source>
        <dbReference type="PIRSR" id="PIRSR500134-1"/>
    </source>
</evidence>
<gene>
    <name evidence="12" type="ORF">SAMN05880501_101266</name>
</gene>
<name>A0A285RAI7_9BACL</name>
<evidence type="ECO:0000256" key="5">
    <source>
        <dbReference type="ARBA" id="ARBA00023027"/>
    </source>
</evidence>
<feature type="binding site" evidence="10">
    <location>
        <position position="122"/>
    </location>
    <ligand>
        <name>NAD(+)</name>
        <dbReference type="ChEBI" id="CHEBI:57540"/>
    </ligand>
</feature>
<dbReference type="EC" id="1.1.1.22" evidence="3 7"/>
<dbReference type="SMART" id="SM00984">
    <property type="entry name" value="UDPG_MGDP_dh_C"/>
    <property type="match status" value="1"/>
</dbReference>
<dbReference type="SUPFAM" id="SSF52413">
    <property type="entry name" value="UDP-glucose/GDP-mannose dehydrogenase C-terminal domain"/>
    <property type="match status" value="1"/>
</dbReference>
<dbReference type="RefSeq" id="WP_097071844.1">
    <property type="nucleotide sequence ID" value="NZ_OBMQ01000001.1"/>
</dbReference>
<evidence type="ECO:0000256" key="4">
    <source>
        <dbReference type="ARBA" id="ARBA00023002"/>
    </source>
</evidence>
<dbReference type="Proteomes" id="UP000219636">
    <property type="component" value="Unassembled WGS sequence"/>
</dbReference>
<proteinExistence type="inferred from homology"/>
<comment type="catalytic activity">
    <reaction evidence="6 7">
        <text>UDP-alpha-D-glucose + 2 NAD(+) + H2O = UDP-alpha-D-glucuronate + 2 NADH + 3 H(+)</text>
        <dbReference type="Rhea" id="RHEA:23596"/>
        <dbReference type="ChEBI" id="CHEBI:15377"/>
        <dbReference type="ChEBI" id="CHEBI:15378"/>
        <dbReference type="ChEBI" id="CHEBI:57540"/>
        <dbReference type="ChEBI" id="CHEBI:57945"/>
        <dbReference type="ChEBI" id="CHEBI:58052"/>
        <dbReference type="ChEBI" id="CHEBI:58885"/>
        <dbReference type="EC" id="1.1.1.22"/>
    </reaction>
</comment>
<dbReference type="OrthoDB" id="9803238at2"/>
<feature type="binding site" evidence="9">
    <location>
        <position position="205"/>
    </location>
    <ligand>
        <name>substrate</name>
    </ligand>
</feature>
<feature type="binding site" evidence="10">
    <location>
        <position position="156"/>
    </location>
    <ligand>
        <name>NAD(+)</name>
        <dbReference type="ChEBI" id="CHEBI:57540"/>
    </ligand>
</feature>
<dbReference type="GO" id="GO:0000271">
    <property type="term" value="P:polysaccharide biosynthetic process"/>
    <property type="evidence" value="ECO:0007669"/>
    <property type="project" value="InterPro"/>
</dbReference>
<dbReference type="InterPro" id="IPR028357">
    <property type="entry name" value="UDPglc_DH_bac"/>
</dbReference>
<evidence type="ECO:0000256" key="9">
    <source>
        <dbReference type="PIRSR" id="PIRSR500134-2"/>
    </source>
</evidence>
<feature type="binding site" evidence="9">
    <location>
        <position position="258"/>
    </location>
    <ligand>
        <name>substrate</name>
    </ligand>
</feature>
<keyword evidence="4 7" id="KW-0560">Oxidoreductase</keyword>
<evidence type="ECO:0000313" key="13">
    <source>
        <dbReference type="Proteomes" id="UP000219636"/>
    </source>
</evidence>
<dbReference type="InterPro" id="IPR014026">
    <property type="entry name" value="UDP-Glc/GDP-Man_DH_dimer"/>
</dbReference>
<evidence type="ECO:0000256" key="10">
    <source>
        <dbReference type="PIRSR" id="PIRSR500134-3"/>
    </source>
</evidence>
<keyword evidence="5 7" id="KW-0520">NAD</keyword>
<evidence type="ECO:0000256" key="7">
    <source>
        <dbReference type="PIRNR" id="PIRNR000124"/>
    </source>
</evidence>
<feature type="binding site" evidence="10">
    <location>
        <position position="87"/>
    </location>
    <ligand>
        <name>NAD(+)</name>
        <dbReference type="ChEBI" id="CHEBI:57540"/>
    </ligand>
</feature>
<feature type="binding site" evidence="9">
    <location>
        <begin position="250"/>
        <end position="254"/>
    </location>
    <ligand>
        <name>substrate</name>
    </ligand>
</feature>
<feature type="binding site" evidence="10">
    <location>
        <position position="329"/>
    </location>
    <ligand>
        <name>NAD(+)</name>
        <dbReference type="ChEBI" id="CHEBI:57540"/>
    </ligand>
</feature>
<dbReference type="PIRSF" id="PIRSF000124">
    <property type="entry name" value="UDPglc_GDPman_dh"/>
    <property type="match status" value="1"/>
</dbReference>
<dbReference type="PANTHER" id="PTHR43750:SF3">
    <property type="entry name" value="UDP-GLUCOSE 6-DEHYDROGENASE TUAD"/>
    <property type="match status" value="1"/>
</dbReference>
<evidence type="ECO:0000256" key="2">
    <source>
        <dbReference type="ARBA" id="ARBA00006601"/>
    </source>
</evidence>
<protein>
    <recommendedName>
        <fullName evidence="3 7">UDP-glucose 6-dehydrogenase</fullName>
        <ecNumber evidence="3 7">1.1.1.22</ecNumber>
    </recommendedName>
</protein>
<comment type="pathway">
    <text evidence="1">Nucleotide-sugar biosynthesis; UDP-alpha-D-glucuronate biosynthesis; UDP-alpha-D-glucuronate from UDP-alpha-D-glucose: step 1/1.</text>
</comment>
<dbReference type="Gene3D" id="3.40.50.720">
    <property type="entry name" value="NAD(P)-binding Rossmann-like Domain"/>
    <property type="match status" value="2"/>
</dbReference>
<dbReference type="GO" id="GO:0003979">
    <property type="term" value="F:UDP-glucose 6-dehydrogenase activity"/>
    <property type="evidence" value="ECO:0007669"/>
    <property type="project" value="UniProtKB-EC"/>
</dbReference>
<feature type="active site" description="Nucleophile" evidence="8">
    <location>
        <position position="261"/>
    </location>
</feature>
<feature type="binding site" evidence="10">
    <location>
        <position position="264"/>
    </location>
    <ligand>
        <name>NAD(+)</name>
        <dbReference type="ChEBI" id="CHEBI:57540"/>
    </ligand>
</feature>
<dbReference type="Gene3D" id="1.20.5.100">
    <property type="entry name" value="Cytochrome c1, transmembrane anchor, C-terminal"/>
    <property type="match status" value="1"/>
</dbReference>
<dbReference type="Pfam" id="PF03720">
    <property type="entry name" value="UDPG_MGDP_dh_C"/>
    <property type="match status" value="1"/>
</dbReference>
<feature type="binding site" evidence="9">
    <location>
        <begin position="153"/>
        <end position="156"/>
    </location>
    <ligand>
        <name>substrate</name>
    </ligand>
</feature>
<dbReference type="Pfam" id="PF03721">
    <property type="entry name" value="UDPG_MGDP_dh_N"/>
    <property type="match status" value="1"/>
</dbReference>
<dbReference type="SUPFAM" id="SSF51735">
    <property type="entry name" value="NAD(P)-binding Rossmann-fold domains"/>
    <property type="match status" value="1"/>
</dbReference>
<dbReference type="UniPathway" id="UPA00038">
    <property type="reaction ID" value="UER00491"/>
</dbReference>
<sequence length="435" mass="47540">MTNVAVIGTGYVGLVTGVVLSEIGHTVTCIDIDEKKVEMMKQGKSPIYEPGLDELLVKNISKNRLYFTTNHKEAFANSEIVLIAVGTPQSESGAADLQYIKQAAKDIAHNVTNDTVVVVKSTVPIGTNDLVENIIQENLVANVKVDVVSNPEFLREGHAIHDTFHGDRIAIGAESKEAGDKVEELFAPLNVPIVRTNRRSAEMIKYAANAFLAVKISYINQIANLCEQLGADVDAVADGIGMDHRIGRAFLNAGLGYGGSCFPKDTEALAYLARENEVDLSIVEAAILANHRQSEMFTKKIIDKFQGNIEGKTLAILGVAFKPNTDDIREAPSLKIISSLLKQGAKVKVFDPVVKDLGYINPSIEYCDSVSDCITDVDATLLVTEWQEFIDCDWEALIKYPKVPLLLDGRNALSIERLSIFGWDIDRIGIVPKLK</sequence>
<accession>A0A285RAI7</accession>
<evidence type="ECO:0000256" key="1">
    <source>
        <dbReference type="ARBA" id="ARBA00004701"/>
    </source>
</evidence>
<keyword evidence="13" id="KW-1185">Reference proteome</keyword>
<dbReference type="SUPFAM" id="SSF48179">
    <property type="entry name" value="6-phosphogluconate dehydrogenase C-terminal domain-like"/>
    <property type="match status" value="1"/>
</dbReference>
<dbReference type="InterPro" id="IPR017476">
    <property type="entry name" value="UDP-Glc/GDP-Man"/>
</dbReference>